<reference evidence="2 3" key="1">
    <citation type="submission" date="2016-03" db="EMBL/GenBank/DDBJ databases">
        <authorList>
            <person name="Ploux O."/>
        </authorList>
    </citation>
    <scope>NUCLEOTIDE SEQUENCE [LARGE SCALE GENOMIC DNA]</scope>
    <source>
        <strain evidence="2 3">UAMH 11012</strain>
    </source>
</reference>
<dbReference type="AlphaFoldDB" id="A0A1L7XTD2"/>
<accession>A0A1L7XTD2</accession>
<dbReference type="InterPro" id="IPR029063">
    <property type="entry name" value="SAM-dependent_MTases_sf"/>
</dbReference>
<organism evidence="2 3">
    <name type="scientific">Phialocephala subalpina</name>
    <dbReference type="NCBI Taxonomy" id="576137"/>
    <lineage>
        <taxon>Eukaryota</taxon>
        <taxon>Fungi</taxon>
        <taxon>Dikarya</taxon>
        <taxon>Ascomycota</taxon>
        <taxon>Pezizomycotina</taxon>
        <taxon>Leotiomycetes</taxon>
        <taxon>Helotiales</taxon>
        <taxon>Mollisiaceae</taxon>
        <taxon>Phialocephala</taxon>
        <taxon>Phialocephala fortinii species complex</taxon>
    </lineage>
</organism>
<dbReference type="Pfam" id="PF01728">
    <property type="entry name" value="FtsJ"/>
    <property type="match status" value="1"/>
</dbReference>
<proteinExistence type="predicted"/>
<dbReference type="InterPro" id="IPR002877">
    <property type="entry name" value="RNA_MeTrfase_FtsJ_dom"/>
</dbReference>
<name>A0A1L7XTD2_9HELO</name>
<keyword evidence="3" id="KW-1185">Reference proteome</keyword>
<evidence type="ECO:0000313" key="3">
    <source>
        <dbReference type="Proteomes" id="UP000184330"/>
    </source>
</evidence>
<dbReference type="Proteomes" id="UP000184330">
    <property type="component" value="Unassembled WGS sequence"/>
</dbReference>
<dbReference type="SUPFAM" id="SSF53335">
    <property type="entry name" value="S-adenosyl-L-methionine-dependent methyltransferases"/>
    <property type="match status" value="1"/>
</dbReference>
<evidence type="ECO:0000313" key="2">
    <source>
        <dbReference type="EMBL" id="CZR68301.1"/>
    </source>
</evidence>
<evidence type="ECO:0000259" key="1">
    <source>
        <dbReference type="Pfam" id="PF01728"/>
    </source>
</evidence>
<dbReference type="GO" id="GO:0032259">
    <property type="term" value="P:methylation"/>
    <property type="evidence" value="ECO:0007669"/>
    <property type="project" value="InterPro"/>
</dbReference>
<dbReference type="EMBL" id="FJOG01000053">
    <property type="protein sequence ID" value="CZR68301.1"/>
    <property type="molecule type" value="Genomic_DNA"/>
</dbReference>
<gene>
    <name evidence="2" type="ORF">PAC_18200</name>
</gene>
<dbReference type="GO" id="GO:0008168">
    <property type="term" value="F:methyltransferase activity"/>
    <property type="evidence" value="ECO:0007669"/>
    <property type="project" value="InterPro"/>
</dbReference>
<dbReference type="STRING" id="576137.A0A1L7XTD2"/>
<feature type="domain" description="Ribosomal RNA methyltransferase FtsJ" evidence="1">
    <location>
        <begin position="74"/>
        <end position="243"/>
    </location>
</feature>
<protein>
    <recommendedName>
        <fullName evidence="1">Ribosomal RNA methyltransferase FtsJ domain-containing protein</fullName>
    </recommendedName>
</protein>
<dbReference type="OrthoDB" id="417125at2759"/>
<dbReference type="Gene3D" id="3.40.50.150">
    <property type="entry name" value="Vaccinia Virus protein VP39"/>
    <property type="match status" value="1"/>
</dbReference>
<sequence>MTMNQDTSLAIETEYAIGEEKKGQGPDWQNLKGDEHFQQQKQRADGASKQAAAKFYRMMQEIGDEMQEATNALSLSNGSRNELQILDLCMAPGGYTASALKYNPTAKAFGITLHPEQGGHQVLFNSPRSTVLYHDITMFATEFGVDQVPLTHPEHDSFSSETPFLNQRFDLASAMASRLTVSQLILALQRIRPGGTLIMLLHKIEAFDIVELLYIFSQISEIQAFKPAKKHAIRSSFYLIAKNIQPDSKAAKLAIVAWKKAWWNTTFAGEGAGALRKEIDEESVQNVINAFGDKLAALAGPVWKIHAEALSKTDFVH</sequence>